<proteinExistence type="predicted"/>
<reference evidence="3" key="1">
    <citation type="submission" date="2016-10" db="EMBL/GenBank/DDBJ databases">
        <authorList>
            <person name="Varghese N."/>
            <person name="Submissions S."/>
        </authorList>
    </citation>
    <scope>NUCLEOTIDE SEQUENCE [LARGE SCALE GENOMIC DNA]</scope>
    <source>
        <strain evidence="3">CGMCC 1.6474</strain>
    </source>
</reference>
<protein>
    <submittedName>
        <fullName evidence="2">Uncharacterized protein</fullName>
    </submittedName>
</protein>
<organism evidence="2 3">
    <name type="scientific">Methylorubrum salsuginis</name>
    <dbReference type="NCBI Taxonomy" id="414703"/>
    <lineage>
        <taxon>Bacteria</taxon>
        <taxon>Pseudomonadati</taxon>
        <taxon>Pseudomonadota</taxon>
        <taxon>Alphaproteobacteria</taxon>
        <taxon>Hyphomicrobiales</taxon>
        <taxon>Methylobacteriaceae</taxon>
        <taxon>Methylorubrum</taxon>
    </lineage>
</organism>
<evidence type="ECO:0000256" key="1">
    <source>
        <dbReference type="SAM" id="MobiDB-lite"/>
    </source>
</evidence>
<sequence>MIPIGADPDASPIAPAAAGRRASAGRTGQDPRSGSVPLGMRDFLGRIRAFLRGVECPAEAGPLPLAAGAMLGNEWLAPHLVRWPPRTLPGAERPGKS</sequence>
<dbReference type="Proteomes" id="UP000198804">
    <property type="component" value="Unassembled WGS sequence"/>
</dbReference>
<dbReference type="STRING" id="414703.SAMN04488125_106209"/>
<keyword evidence="3" id="KW-1185">Reference proteome</keyword>
<gene>
    <name evidence="2" type="ORF">SAMN04488125_106209</name>
</gene>
<dbReference type="EMBL" id="FOSV01000006">
    <property type="protein sequence ID" value="SFK96835.1"/>
    <property type="molecule type" value="Genomic_DNA"/>
</dbReference>
<evidence type="ECO:0000313" key="2">
    <source>
        <dbReference type="EMBL" id="SFK96835.1"/>
    </source>
</evidence>
<evidence type="ECO:0000313" key="3">
    <source>
        <dbReference type="Proteomes" id="UP000198804"/>
    </source>
</evidence>
<name>A0A1I4DTW4_9HYPH</name>
<feature type="compositionally biased region" description="Low complexity" evidence="1">
    <location>
        <begin position="1"/>
        <end position="26"/>
    </location>
</feature>
<dbReference type="AlphaFoldDB" id="A0A1I4DTW4"/>
<accession>A0A1I4DTW4</accession>
<feature type="region of interest" description="Disordered" evidence="1">
    <location>
        <begin position="1"/>
        <end position="38"/>
    </location>
</feature>